<dbReference type="PANTHER" id="PTHR19446">
    <property type="entry name" value="REVERSE TRANSCRIPTASES"/>
    <property type="match status" value="1"/>
</dbReference>
<dbReference type="AlphaFoldDB" id="A0A4C1UX28"/>
<organism evidence="1 2">
    <name type="scientific">Eumeta variegata</name>
    <name type="common">Bagworm moth</name>
    <name type="synonym">Eumeta japonica</name>
    <dbReference type="NCBI Taxonomy" id="151549"/>
    <lineage>
        <taxon>Eukaryota</taxon>
        <taxon>Metazoa</taxon>
        <taxon>Ecdysozoa</taxon>
        <taxon>Arthropoda</taxon>
        <taxon>Hexapoda</taxon>
        <taxon>Insecta</taxon>
        <taxon>Pterygota</taxon>
        <taxon>Neoptera</taxon>
        <taxon>Endopterygota</taxon>
        <taxon>Lepidoptera</taxon>
        <taxon>Glossata</taxon>
        <taxon>Ditrysia</taxon>
        <taxon>Tineoidea</taxon>
        <taxon>Psychidae</taxon>
        <taxon>Oiketicinae</taxon>
        <taxon>Eumeta</taxon>
    </lineage>
</organism>
<accession>A0A4C1UX28</accession>
<keyword evidence="1" id="KW-0695">RNA-directed DNA polymerase</keyword>
<dbReference type="GO" id="GO:0003964">
    <property type="term" value="F:RNA-directed DNA polymerase activity"/>
    <property type="evidence" value="ECO:0007669"/>
    <property type="project" value="UniProtKB-KW"/>
</dbReference>
<name>A0A4C1UX28_EUMVA</name>
<dbReference type="STRING" id="151549.A0A4C1UX28"/>
<dbReference type="Proteomes" id="UP000299102">
    <property type="component" value="Unassembled WGS sequence"/>
</dbReference>
<reference evidence="1 2" key="1">
    <citation type="journal article" date="2019" name="Commun. Biol.">
        <title>The bagworm genome reveals a unique fibroin gene that provides high tensile strength.</title>
        <authorList>
            <person name="Kono N."/>
            <person name="Nakamura H."/>
            <person name="Ohtoshi R."/>
            <person name="Tomita M."/>
            <person name="Numata K."/>
            <person name="Arakawa K."/>
        </authorList>
    </citation>
    <scope>NUCLEOTIDE SEQUENCE [LARGE SCALE GENOMIC DNA]</scope>
</reference>
<protein>
    <submittedName>
        <fullName evidence="1">Probable RNA-directed DNA polymerase from transposon BS</fullName>
    </submittedName>
</protein>
<evidence type="ECO:0000313" key="1">
    <source>
        <dbReference type="EMBL" id="GBP30567.1"/>
    </source>
</evidence>
<keyword evidence="2" id="KW-1185">Reference proteome</keyword>
<gene>
    <name evidence="1" type="primary">RTase</name>
    <name evidence="1" type="ORF">EVAR_94748_1</name>
</gene>
<evidence type="ECO:0000313" key="2">
    <source>
        <dbReference type="Proteomes" id="UP000299102"/>
    </source>
</evidence>
<comment type="caution">
    <text evidence="1">The sequence shown here is derived from an EMBL/GenBank/DDBJ whole genome shotgun (WGS) entry which is preliminary data.</text>
</comment>
<keyword evidence="1" id="KW-0548">Nucleotidyltransferase</keyword>
<sequence>MGPPDGGSPNPTLKITDWKKVSTALEKIDTPSFNSIPDDISTADEIDSAIDTLPTTIESQCSHASPPYDIAHIQHIEEEVQSKASSEPKDDLPTVSLSEIQTLVKSLKTKKAPGLIGISNKAIKYFSLPLLGLLVAIFNTCLRNCYFPPIWKKAEIIGINRPGKPRDLFTSYKPIILLSGLGKLFDRILKTRLSDHLFGKGLIIDEQFNFHPVHSSPQQVLRLVEYISEGFKSKQKNRSCLL</sequence>
<proteinExistence type="predicted"/>
<dbReference type="OrthoDB" id="6626419at2759"/>
<dbReference type="EMBL" id="BGZK01000234">
    <property type="protein sequence ID" value="GBP30567.1"/>
    <property type="molecule type" value="Genomic_DNA"/>
</dbReference>
<keyword evidence="1" id="KW-0808">Transferase</keyword>